<gene>
    <name evidence="1" type="ORF">PHYSODRAFT_527698</name>
</gene>
<dbReference type="OMA" id="PERCSYG"/>
<dbReference type="AlphaFoldDB" id="G5A899"/>
<feature type="non-terminal residue" evidence="1">
    <location>
        <position position="1"/>
    </location>
</feature>
<dbReference type="RefSeq" id="XP_009536297.1">
    <property type="nucleotide sequence ID" value="XM_009538002.1"/>
</dbReference>
<accession>G5A899</accession>
<evidence type="ECO:0000313" key="2">
    <source>
        <dbReference type="Proteomes" id="UP000002640"/>
    </source>
</evidence>
<keyword evidence="2" id="KW-1185">Reference proteome</keyword>
<dbReference type="EMBL" id="JH159161">
    <property type="protein sequence ID" value="EGZ08125.1"/>
    <property type="molecule type" value="Genomic_DNA"/>
</dbReference>
<protein>
    <submittedName>
        <fullName evidence="1">Uncharacterized protein</fullName>
    </submittedName>
</protein>
<dbReference type="KEGG" id="psoj:PHYSODRAFT_527698"/>
<dbReference type="GeneID" id="20661164"/>
<dbReference type="InParanoid" id="G5A899"/>
<organism evidence="1 2">
    <name type="scientific">Phytophthora sojae (strain P6497)</name>
    <name type="common">Soybean stem and root rot agent</name>
    <name type="synonym">Phytophthora megasperma f. sp. glycines</name>
    <dbReference type="NCBI Taxonomy" id="1094619"/>
    <lineage>
        <taxon>Eukaryota</taxon>
        <taxon>Sar</taxon>
        <taxon>Stramenopiles</taxon>
        <taxon>Oomycota</taxon>
        <taxon>Peronosporomycetes</taxon>
        <taxon>Peronosporales</taxon>
        <taxon>Peronosporaceae</taxon>
        <taxon>Phytophthora</taxon>
    </lineage>
</organism>
<dbReference type="Proteomes" id="UP000002640">
    <property type="component" value="Unassembled WGS sequence"/>
</dbReference>
<proteinExistence type="predicted"/>
<evidence type="ECO:0000313" key="1">
    <source>
        <dbReference type="EMBL" id="EGZ08125.1"/>
    </source>
</evidence>
<sequence>RSRVPQDVLAALPMQNGKSVCPKFLSRSGCSPRSPERCSYGRAHFVPEKLEPVVRQYIIESMGGLRRDMPQDQ</sequence>
<name>G5A899_PHYSP</name>
<reference evidence="1 2" key="1">
    <citation type="journal article" date="2006" name="Science">
        <title>Phytophthora genome sequences uncover evolutionary origins and mechanisms of pathogenesis.</title>
        <authorList>
            <person name="Tyler B.M."/>
            <person name="Tripathy S."/>
            <person name="Zhang X."/>
            <person name="Dehal P."/>
            <person name="Jiang R.H."/>
            <person name="Aerts A."/>
            <person name="Arredondo F.D."/>
            <person name="Baxter L."/>
            <person name="Bensasson D."/>
            <person name="Beynon J.L."/>
            <person name="Chapman J."/>
            <person name="Damasceno C.M."/>
            <person name="Dorrance A.E."/>
            <person name="Dou D."/>
            <person name="Dickerman A.W."/>
            <person name="Dubchak I.L."/>
            <person name="Garbelotto M."/>
            <person name="Gijzen M."/>
            <person name="Gordon S.G."/>
            <person name="Govers F."/>
            <person name="Grunwald N.J."/>
            <person name="Huang W."/>
            <person name="Ivors K.L."/>
            <person name="Jones R.W."/>
            <person name="Kamoun S."/>
            <person name="Krampis K."/>
            <person name="Lamour K.H."/>
            <person name="Lee M.K."/>
            <person name="McDonald W.H."/>
            <person name="Medina M."/>
            <person name="Meijer H.J."/>
            <person name="Nordberg E.K."/>
            <person name="Maclean D.J."/>
            <person name="Ospina-Giraldo M.D."/>
            <person name="Morris P.F."/>
            <person name="Phuntumart V."/>
            <person name="Putnam N.H."/>
            <person name="Rash S."/>
            <person name="Rose J.K."/>
            <person name="Sakihama Y."/>
            <person name="Salamov A.A."/>
            <person name="Savidor A."/>
            <person name="Scheuring C.F."/>
            <person name="Smith B.M."/>
            <person name="Sobral B.W."/>
            <person name="Terry A."/>
            <person name="Torto-Alalibo T.A."/>
            <person name="Win J."/>
            <person name="Xu Z."/>
            <person name="Zhang H."/>
            <person name="Grigoriev I.V."/>
            <person name="Rokhsar D.S."/>
            <person name="Boore J.L."/>
        </authorList>
    </citation>
    <scope>NUCLEOTIDE SEQUENCE [LARGE SCALE GENOMIC DNA]</scope>
    <source>
        <strain evidence="1 2">P6497</strain>
    </source>
</reference>